<reference evidence="2" key="1">
    <citation type="submission" date="2020-01" db="EMBL/GenBank/DDBJ databases">
        <authorList>
            <person name="Meier V. D."/>
            <person name="Meier V D."/>
        </authorList>
    </citation>
    <scope>NUCLEOTIDE SEQUENCE</scope>
    <source>
        <strain evidence="2">HLG_WM_MAG_10</strain>
    </source>
</reference>
<protein>
    <recommendedName>
        <fullName evidence="3">Porin</fullName>
    </recommendedName>
</protein>
<feature type="chain" id="PRO_5027759728" description="Porin" evidence="1">
    <location>
        <begin position="33"/>
        <end position="646"/>
    </location>
</feature>
<dbReference type="InterPro" id="IPR025631">
    <property type="entry name" value="Porin_10"/>
</dbReference>
<evidence type="ECO:0000256" key="1">
    <source>
        <dbReference type="SAM" id="SignalP"/>
    </source>
</evidence>
<name>A0A6S6TP14_9BACT</name>
<accession>A0A6S6TP14</accession>
<organism evidence="2">
    <name type="scientific">uncultured Aureispira sp</name>
    <dbReference type="NCBI Taxonomy" id="1331704"/>
    <lineage>
        <taxon>Bacteria</taxon>
        <taxon>Pseudomonadati</taxon>
        <taxon>Bacteroidota</taxon>
        <taxon>Saprospiria</taxon>
        <taxon>Saprospirales</taxon>
        <taxon>Saprospiraceae</taxon>
        <taxon>Aureispira</taxon>
        <taxon>environmental samples</taxon>
    </lineage>
</organism>
<evidence type="ECO:0000313" key="2">
    <source>
        <dbReference type="EMBL" id="CAA6818400.1"/>
    </source>
</evidence>
<proteinExistence type="predicted"/>
<dbReference type="Pfam" id="PF14121">
    <property type="entry name" value="Porin_10"/>
    <property type="match status" value="1"/>
</dbReference>
<feature type="signal peptide" evidence="1">
    <location>
        <begin position="1"/>
        <end position="32"/>
    </location>
</feature>
<dbReference type="AlphaFoldDB" id="A0A6S6TP14"/>
<sequence>MTNHNYYSPRTKICLGLTCLLMALTGVSNLQAQQKIASRENKKVKITGDTTQVYYTHLSNPTEPKLVDSSLYEFEEVDATWDGGKWYLSLTGLLASPSFDLVYQPKLKGGFRVGLNQFDRYQLKRDDIKYYQIKDNRPYTDLYYSQINQQNNFIKAEFAHKFNDNIYLALQYSLSNQTGYFNHQRLRNQNVGVTLRYLSNNSKYHGYFNFFTNAIKHENNGGVLQDTIVGLGTDFLATMNVNSSTAATQYNLTEVSYTQFLYNNKTDSLGAKTKASNEWSHRITYQFNRYKFFDNLPPTNGAIYGLANVNPRGVRQFIRHQLLENELSFRQAIGGSLTSAPFWVKGYVRHSWHVVHQEPITFDVHNITGGLIVQNNPQFKLKYRLEGRLTWAERQLDFFGKGRAGYDLGPLGYLQGSALFQRYQPSLIDRQLYVSWDQVWDNNLLFKQVQEINFGGSYTYKLNQKTWDLYVKGEVLNHTLTNWVYYDSSQVHQATTSVNILQVKAQANLRIWKLNLDNQVIWQPVLAGQEYVRVPELLLKHNLYFQSYIFKRSMLAKVGVLFYYNTAYKADGYAPLTGAFYNQNNFVASIDPRLDVYASFRIWQFRFFARAENLSYFIYQRNYATAYRHPVTNFVVRFGVSWRLFD</sequence>
<keyword evidence="1" id="KW-0732">Signal</keyword>
<dbReference type="EMBL" id="CACVAQ010000265">
    <property type="protein sequence ID" value="CAA6818400.1"/>
    <property type="molecule type" value="Genomic_DNA"/>
</dbReference>
<gene>
    <name evidence="2" type="ORF">HELGO_WM43806</name>
</gene>
<evidence type="ECO:0008006" key="3">
    <source>
        <dbReference type="Google" id="ProtNLM"/>
    </source>
</evidence>